<evidence type="ECO:0000313" key="1">
    <source>
        <dbReference type="EMBL" id="CAG8677114.1"/>
    </source>
</evidence>
<sequence length="450" mass="51179">FYANIRQYNAVHAFTSLGVNIDQSVISGHAPYSFHIHGKLYHLLGALLPDSNNNVSYAQLYIYDPDIAHQMRIGRNNNLCSQTMSYEEGTSESDLAVRLHFSAITDRCRYNLPTANEIAVILPANAQYCFSILWSEDNDNEASYITQMNFYSFRLFSRRMEFSTILHGRKLLQEFLDTLRADVYQGLADIIGNTENEEMALNNLGRYIILPLSHIGSSRNIKIRTAADVDNVVCAEFPDQEADPILFNTILRCMDHGPCGARNPRAPCIENNMCQKRYPKDFQIATSMDADGYQLYARSDNGQTFNVNDRQKTTLTAFFEACTTIQNKNSKKWTIRKRGFAIGRLYFADPSAGERFNLRLLLINIRGPQSFDHLKTVNNITYSTFKSACMAIGLLEDDNEWIQCLEEASVMCSGLQLRSLFAIILIQCAPTLLENLWTCFRTNICDDLCH</sequence>
<protein>
    <submittedName>
        <fullName evidence="1">11328_t:CDS:1</fullName>
    </submittedName>
</protein>
<gene>
    <name evidence="1" type="ORF">SPELUC_LOCUS9961</name>
</gene>
<accession>A0ACA9NX60</accession>
<name>A0ACA9NX60_9GLOM</name>
<reference evidence="1" key="1">
    <citation type="submission" date="2021-06" db="EMBL/GenBank/DDBJ databases">
        <authorList>
            <person name="Kallberg Y."/>
            <person name="Tangrot J."/>
            <person name="Rosling A."/>
        </authorList>
    </citation>
    <scope>NUCLEOTIDE SEQUENCE</scope>
    <source>
        <strain evidence="1">28 12/20/2015</strain>
    </source>
</reference>
<feature type="non-terminal residue" evidence="1">
    <location>
        <position position="1"/>
    </location>
</feature>
<organism evidence="1 2">
    <name type="scientific">Cetraspora pellucida</name>
    <dbReference type="NCBI Taxonomy" id="1433469"/>
    <lineage>
        <taxon>Eukaryota</taxon>
        <taxon>Fungi</taxon>
        <taxon>Fungi incertae sedis</taxon>
        <taxon>Mucoromycota</taxon>
        <taxon>Glomeromycotina</taxon>
        <taxon>Glomeromycetes</taxon>
        <taxon>Diversisporales</taxon>
        <taxon>Gigasporaceae</taxon>
        <taxon>Cetraspora</taxon>
    </lineage>
</organism>
<keyword evidence="2" id="KW-1185">Reference proteome</keyword>
<proteinExistence type="predicted"/>
<dbReference type="Proteomes" id="UP000789366">
    <property type="component" value="Unassembled WGS sequence"/>
</dbReference>
<evidence type="ECO:0000313" key="2">
    <source>
        <dbReference type="Proteomes" id="UP000789366"/>
    </source>
</evidence>
<dbReference type="EMBL" id="CAJVPW010017517">
    <property type="protein sequence ID" value="CAG8677114.1"/>
    <property type="molecule type" value="Genomic_DNA"/>
</dbReference>
<comment type="caution">
    <text evidence="1">The sequence shown here is derived from an EMBL/GenBank/DDBJ whole genome shotgun (WGS) entry which is preliminary data.</text>
</comment>